<keyword evidence="6 8" id="KW-0472">Membrane</keyword>
<evidence type="ECO:0000256" key="3">
    <source>
        <dbReference type="ARBA" id="ARBA00022448"/>
    </source>
</evidence>
<dbReference type="EMBL" id="CP093351">
    <property type="protein sequence ID" value="WOH14373.1"/>
    <property type="molecule type" value="Genomic_DNA"/>
</dbReference>
<comment type="function">
    <text evidence="8">May act as a component of the auxin efflux carrier.</text>
</comment>
<keyword evidence="3 8" id="KW-0813">Transport</keyword>
<feature type="transmembrane region" description="Helical" evidence="8">
    <location>
        <begin position="6"/>
        <end position="25"/>
    </location>
</feature>
<feature type="transmembrane region" description="Helical" evidence="8">
    <location>
        <begin position="269"/>
        <end position="293"/>
    </location>
</feature>
<dbReference type="PANTHER" id="PTHR31752">
    <property type="entry name" value="AUXIN EFFLUX CARRIER COMPONENT 1B-RELATED"/>
    <property type="match status" value="1"/>
</dbReference>
<keyword evidence="7 8" id="KW-0927">Auxin signaling pathway</keyword>
<feature type="transmembrane region" description="Helical" evidence="8">
    <location>
        <begin position="99"/>
        <end position="119"/>
    </location>
</feature>
<feature type="transmembrane region" description="Helical" evidence="8">
    <location>
        <begin position="131"/>
        <end position="151"/>
    </location>
</feature>
<reference evidence="9" key="2">
    <citation type="submission" date="2022-03" db="EMBL/GenBank/DDBJ databases">
        <title>Draft title - Genomic analysis of global carrot germplasm unveils the trajectory of domestication and the origin of high carotenoid orange carrot.</title>
        <authorList>
            <person name="Iorizzo M."/>
            <person name="Ellison S."/>
            <person name="Senalik D."/>
            <person name="Macko-Podgorni A."/>
            <person name="Grzebelus D."/>
            <person name="Bostan H."/>
            <person name="Rolling W."/>
            <person name="Curaba J."/>
            <person name="Simon P."/>
        </authorList>
    </citation>
    <scope>NUCLEOTIDE SEQUENCE</scope>
    <source>
        <tissue evidence="9">Leaf</tissue>
    </source>
</reference>
<dbReference type="InterPro" id="IPR004776">
    <property type="entry name" value="Mem_transp_PIN-like"/>
</dbReference>
<dbReference type="Proteomes" id="UP000077755">
    <property type="component" value="Chromosome 9"/>
</dbReference>
<dbReference type="PANTHER" id="PTHR31752:SF2">
    <property type="entry name" value="AUXIN EFFLUX CARRIER COMPONENT 5"/>
    <property type="match status" value="1"/>
</dbReference>
<feature type="transmembrane region" description="Helical" evidence="8">
    <location>
        <begin position="330"/>
        <end position="349"/>
    </location>
</feature>
<dbReference type="Gramene" id="KZM81803">
    <property type="protein sequence ID" value="KZM81803"/>
    <property type="gene ID" value="DCAR_029416"/>
</dbReference>
<dbReference type="GO" id="GO:0010329">
    <property type="term" value="F:auxin efflux transmembrane transporter activity"/>
    <property type="evidence" value="ECO:0007669"/>
    <property type="project" value="TreeGrafter"/>
</dbReference>
<dbReference type="NCBIfam" id="TIGR00946">
    <property type="entry name" value="2a69"/>
    <property type="match status" value="1"/>
</dbReference>
<dbReference type="GO" id="GO:0009734">
    <property type="term" value="P:auxin-activated signaling pathway"/>
    <property type="evidence" value="ECO:0007669"/>
    <property type="project" value="UniProtKB-UniRule"/>
</dbReference>
<accession>A0A175YEA0</accession>
<comment type="caution">
    <text evidence="8">Lacks conserved residue(s) required for the propagation of feature annotation.</text>
</comment>
<keyword evidence="4 8" id="KW-0812">Transmembrane</keyword>
<dbReference type="InterPro" id="IPR051107">
    <property type="entry name" value="Auxin_Efflux_Carrier"/>
</dbReference>
<dbReference type="GO" id="GO:0005783">
    <property type="term" value="C:endoplasmic reticulum"/>
    <property type="evidence" value="ECO:0007669"/>
    <property type="project" value="TreeGrafter"/>
</dbReference>
<keyword evidence="5 8" id="KW-1133">Transmembrane helix</keyword>
<protein>
    <recommendedName>
        <fullName evidence="8">Auxin efflux carrier component</fullName>
    </recommendedName>
</protein>
<organism evidence="9 10">
    <name type="scientific">Daucus carota subsp. sativus</name>
    <name type="common">Carrot</name>
    <dbReference type="NCBI Taxonomy" id="79200"/>
    <lineage>
        <taxon>Eukaryota</taxon>
        <taxon>Viridiplantae</taxon>
        <taxon>Streptophyta</taxon>
        <taxon>Embryophyta</taxon>
        <taxon>Tracheophyta</taxon>
        <taxon>Spermatophyta</taxon>
        <taxon>Magnoliopsida</taxon>
        <taxon>eudicotyledons</taxon>
        <taxon>Gunneridae</taxon>
        <taxon>Pentapetalae</taxon>
        <taxon>asterids</taxon>
        <taxon>campanulids</taxon>
        <taxon>Apiales</taxon>
        <taxon>Apiaceae</taxon>
        <taxon>Apioideae</taxon>
        <taxon>Scandiceae</taxon>
        <taxon>Daucinae</taxon>
        <taxon>Daucus</taxon>
        <taxon>Daucus sect. Daucus</taxon>
    </lineage>
</organism>
<keyword evidence="10" id="KW-1185">Reference proteome</keyword>
<comment type="similarity">
    <text evidence="2 8">Belongs to the auxin efflux carrier (TC 2.A.69.1) family.</text>
</comment>
<dbReference type="GO" id="GO:0009926">
    <property type="term" value="P:auxin polar transport"/>
    <property type="evidence" value="ECO:0007669"/>
    <property type="project" value="TreeGrafter"/>
</dbReference>
<evidence type="ECO:0000256" key="4">
    <source>
        <dbReference type="ARBA" id="ARBA00022692"/>
    </source>
</evidence>
<evidence type="ECO:0000313" key="9">
    <source>
        <dbReference type="EMBL" id="WOH14373.1"/>
    </source>
</evidence>
<evidence type="ECO:0000256" key="5">
    <source>
        <dbReference type="ARBA" id="ARBA00022989"/>
    </source>
</evidence>
<dbReference type="AlphaFoldDB" id="A0A175YEA0"/>
<gene>
    <name evidence="9" type="ORF">DCAR_0933892</name>
</gene>
<feature type="transmembrane region" description="Helical" evidence="8">
    <location>
        <begin position="70"/>
        <end position="92"/>
    </location>
</feature>
<evidence type="ECO:0000256" key="8">
    <source>
        <dbReference type="RuleBase" id="RU362108"/>
    </source>
</evidence>
<sequence length="355" mass="38743">MIELSDVYKVVVAMVPLYVALMLGYGSVKWWRMFTPEQSDAINRMTCYFIIPFLTFQFTTHLNPYKMNSLFVAADVISKCGIGAMLGLWAYFFGGSYEWCITGFSISSITNALIVGVPLMRAMYGSVGVDLVIQSAIMQNTFWLIVLFFMLEVRRARLDFDSVAAVEMSSGKDLEGSGGVHEVDVSVVRPSVWAMLKVVFEKLAKNPNCYACIVGLIWAFVAARWHFEMPSIMEGSILVMSKAGTGTSMFCMGLFMASNKKIIACGAKATAIAMGLRFITAPLAVGIACVAVGLRGEVLRIAIVQSALPQAVVTFIYAKEYGLHANTMSTGVIFGTALSVPITIGYFAVLDLLQI</sequence>
<reference evidence="9" key="1">
    <citation type="journal article" date="2016" name="Nat. Genet.">
        <title>A high-quality carrot genome assembly provides new insights into carotenoid accumulation and asterid genome evolution.</title>
        <authorList>
            <person name="Iorizzo M."/>
            <person name="Ellison S."/>
            <person name="Senalik D."/>
            <person name="Zeng P."/>
            <person name="Satapoomin P."/>
            <person name="Huang J."/>
            <person name="Bowman M."/>
            <person name="Iovene M."/>
            <person name="Sanseverino W."/>
            <person name="Cavagnaro P."/>
            <person name="Yildiz M."/>
            <person name="Macko-Podgorni A."/>
            <person name="Moranska E."/>
            <person name="Grzebelus E."/>
            <person name="Grzebelus D."/>
            <person name="Ashrafi H."/>
            <person name="Zheng Z."/>
            <person name="Cheng S."/>
            <person name="Spooner D."/>
            <person name="Van Deynze A."/>
            <person name="Simon P."/>
        </authorList>
    </citation>
    <scope>NUCLEOTIDE SEQUENCE</scope>
    <source>
        <tissue evidence="9">Leaf</tissue>
    </source>
</reference>
<feature type="transmembrane region" description="Helical" evidence="8">
    <location>
        <begin position="239"/>
        <end position="257"/>
    </location>
</feature>
<dbReference type="OrthoDB" id="2133778at2759"/>
<dbReference type="InterPro" id="IPR014024">
    <property type="entry name" value="Auxin_eff_plant"/>
</dbReference>
<evidence type="ECO:0000256" key="1">
    <source>
        <dbReference type="ARBA" id="ARBA00004141"/>
    </source>
</evidence>
<evidence type="ECO:0000313" key="10">
    <source>
        <dbReference type="Proteomes" id="UP000077755"/>
    </source>
</evidence>
<proteinExistence type="inferred from homology"/>
<evidence type="ECO:0000256" key="6">
    <source>
        <dbReference type="ARBA" id="ARBA00023136"/>
    </source>
</evidence>
<comment type="subcellular location">
    <subcellularLocation>
        <location evidence="1 8">Membrane</location>
        <topology evidence="1 8">Multi-pass membrane protein</topology>
    </subcellularLocation>
</comment>
<dbReference type="GO" id="GO:0005886">
    <property type="term" value="C:plasma membrane"/>
    <property type="evidence" value="ECO:0007669"/>
    <property type="project" value="TreeGrafter"/>
</dbReference>
<feature type="transmembrane region" description="Helical" evidence="8">
    <location>
        <begin position="46"/>
        <end position="64"/>
    </location>
</feature>
<evidence type="ECO:0000256" key="2">
    <source>
        <dbReference type="ARBA" id="ARBA00009177"/>
    </source>
</evidence>
<dbReference type="Pfam" id="PF03547">
    <property type="entry name" value="Mem_trans"/>
    <property type="match status" value="1"/>
</dbReference>
<name>A0A175YEA0_DAUCS</name>
<evidence type="ECO:0000256" key="7">
    <source>
        <dbReference type="ARBA" id="ARBA00023294"/>
    </source>
</evidence>
<feature type="transmembrane region" description="Helical" evidence="8">
    <location>
        <begin position="209"/>
        <end position="227"/>
    </location>
</feature>